<sequence>MATLTLIADPFPDWEAAAQAAAARDLAIAIAETAPRSCSARYLASRGLEAPEFTSPLIRTEHLPLRAGVLPFAWQTSATARPLDGEFVHSLTPLVPLRSRGDDDGSQTSVTITHGVPWEAPALVGNSQARLYRAFVRRAVKLADVILTPTHATARILQEHYGEDLPVQVIQLAPPREYLAGGDAAERRAALGVPAEYMLTTAAPGEHGRLEWIFDAMRADAGLPPLVVLEGIDPTAPSRDKAGAELRAITIPEDLAGRVHVVRAAELSDVGAVVSGASVLAQPQTFAGTGYLTLAALRASVPLLHSGHAATEELVLDAGTIAQDAADFGDRMRSLFSDSGTLSRLSVLAGDRSRGFTWNGAAWQLWETHANL</sequence>
<dbReference type="RefSeq" id="WP_202345055.1">
    <property type="nucleotide sequence ID" value="NZ_BAAAPI010000003.1"/>
</dbReference>
<accession>A0ABS1SIR7</accession>
<dbReference type="Proteomes" id="UP001645859">
    <property type="component" value="Unassembled WGS sequence"/>
</dbReference>
<evidence type="ECO:0000313" key="1">
    <source>
        <dbReference type="EMBL" id="MBL3679786.1"/>
    </source>
</evidence>
<keyword evidence="2" id="KW-1185">Reference proteome</keyword>
<keyword evidence="1" id="KW-0328">Glycosyltransferase</keyword>
<proteinExistence type="predicted"/>
<reference evidence="1 2" key="1">
    <citation type="submission" date="2018-09" db="EMBL/GenBank/DDBJ databases">
        <title>Comparative genomics of Leucobacter spp.</title>
        <authorList>
            <person name="Reis A.C."/>
            <person name="Kolvenbach B.A."/>
            <person name="Corvini P.F.X."/>
            <person name="Nunes O.C."/>
        </authorList>
    </citation>
    <scope>NUCLEOTIDE SEQUENCE [LARGE SCALE GENOMIC DNA]</scope>
    <source>
        <strain evidence="1 2">TAN 31504</strain>
    </source>
</reference>
<dbReference type="GO" id="GO:0016757">
    <property type="term" value="F:glycosyltransferase activity"/>
    <property type="evidence" value="ECO:0007669"/>
    <property type="project" value="UniProtKB-KW"/>
</dbReference>
<dbReference type="Gene3D" id="3.40.50.2000">
    <property type="entry name" value="Glycogen Phosphorylase B"/>
    <property type="match status" value="2"/>
</dbReference>
<dbReference type="EMBL" id="QYAC01000005">
    <property type="protein sequence ID" value="MBL3679786.1"/>
    <property type="molecule type" value="Genomic_DNA"/>
</dbReference>
<name>A0ABS1SIR7_9MICO</name>
<comment type="caution">
    <text evidence="1">The sequence shown here is derived from an EMBL/GenBank/DDBJ whole genome shotgun (WGS) entry which is preliminary data.</text>
</comment>
<dbReference type="SUPFAM" id="SSF53756">
    <property type="entry name" value="UDP-Glycosyltransferase/glycogen phosphorylase"/>
    <property type="match status" value="1"/>
</dbReference>
<keyword evidence="1" id="KW-0808">Transferase</keyword>
<organism evidence="1 2">
    <name type="scientific">Leucobacter chromiireducens subsp. solipictus</name>
    <dbReference type="NCBI Taxonomy" id="398235"/>
    <lineage>
        <taxon>Bacteria</taxon>
        <taxon>Bacillati</taxon>
        <taxon>Actinomycetota</taxon>
        <taxon>Actinomycetes</taxon>
        <taxon>Micrococcales</taxon>
        <taxon>Microbacteriaceae</taxon>
        <taxon>Leucobacter</taxon>
    </lineage>
</organism>
<protein>
    <submittedName>
        <fullName evidence="1">Mannosyltransferase</fullName>
    </submittedName>
</protein>
<evidence type="ECO:0000313" key="2">
    <source>
        <dbReference type="Proteomes" id="UP001645859"/>
    </source>
</evidence>
<gene>
    <name evidence="1" type="ORF">D3230_10895</name>
</gene>